<dbReference type="Pfam" id="PF00672">
    <property type="entry name" value="HAMP"/>
    <property type="match status" value="1"/>
</dbReference>
<dbReference type="GO" id="GO:0016020">
    <property type="term" value="C:membrane"/>
    <property type="evidence" value="ECO:0007669"/>
    <property type="project" value="UniProtKB-SubCell"/>
</dbReference>
<evidence type="ECO:0000256" key="7">
    <source>
        <dbReference type="PROSITE-ProRule" id="PRU00284"/>
    </source>
</evidence>
<evidence type="ECO:0000256" key="2">
    <source>
        <dbReference type="ARBA" id="ARBA00022692"/>
    </source>
</evidence>
<accession>A0A140IE44</accession>
<name>A0A140IE44_9RHOO</name>
<dbReference type="Proteomes" id="UP000036902">
    <property type="component" value="Chromosome"/>
</dbReference>
<dbReference type="PROSITE" id="PS50885">
    <property type="entry name" value="HAMP"/>
    <property type="match status" value="1"/>
</dbReference>
<keyword evidence="12" id="KW-1185">Reference proteome</keyword>
<evidence type="ECO:0000256" key="6">
    <source>
        <dbReference type="ARBA" id="ARBA00029447"/>
    </source>
</evidence>
<dbReference type="Gene3D" id="1.10.287.950">
    <property type="entry name" value="Methyl-accepting chemotaxis protein"/>
    <property type="match status" value="1"/>
</dbReference>
<feature type="transmembrane region" description="Helical" evidence="8">
    <location>
        <begin position="53"/>
        <end position="70"/>
    </location>
</feature>
<dbReference type="PANTHER" id="PTHR32089">
    <property type="entry name" value="METHYL-ACCEPTING CHEMOTAXIS PROTEIN MCPB"/>
    <property type="match status" value="1"/>
</dbReference>
<keyword evidence="2 8" id="KW-0812">Transmembrane</keyword>
<evidence type="ECO:0000313" key="12">
    <source>
        <dbReference type="Proteomes" id="UP000036902"/>
    </source>
</evidence>
<comment type="subcellular location">
    <subcellularLocation>
        <location evidence="1">Membrane</location>
        <topology evidence="1">Multi-pass membrane protein</topology>
    </subcellularLocation>
</comment>
<dbReference type="STRING" id="1134435.AC731_003130"/>
<proteinExistence type="inferred from homology"/>
<evidence type="ECO:0000256" key="1">
    <source>
        <dbReference type="ARBA" id="ARBA00004141"/>
    </source>
</evidence>
<gene>
    <name evidence="11" type="ORF">AC731_003130</name>
</gene>
<dbReference type="CDD" id="cd06225">
    <property type="entry name" value="HAMP"/>
    <property type="match status" value="1"/>
</dbReference>
<dbReference type="GO" id="GO:0007165">
    <property type="term" value="P:signal transduction"/>
    <property type="evidence" value="ECO:0007669"/>
    <property type="project" value="UniProtKB-KW"/>
</dbReference>
<dbReference type="InterPro" id="IPR004089">
    <property type="entry name" value="MCPsignal_dom"/>
</dbReference>
<evidence type="ECO:0000256" key="4">
    <source>
        <dbReference type="ARBA" id="ARBA00023136"/>
    </source>
</evidence>
<feature type="domain" description="Methyl-accepting transducer" evidence="9">
    <location>
        <begin position="402"/>
        <end position="638"/>
    </location>
</feature>
<dbReference type="Pfam" id="PF00015">
    <property type="entry name" value="MCPsignal"/>
    <property type="match status" value="1"/>
</dbReference>
<keyword evidence="5 7" id="KW-0807">Transducer</keyword>
<dbReference type="GO" id="GO:0006935">
    <property type="term" value="P:chemotaxis"/>
    <property type="evidence" value="ECO:0007669"/>
    <property type="project" value="UniProtKB-ARBA"/>
</dbReference>
<dbReference type="EMBL" id="CP014646">
    <property type="protein sequence ID" value="AMO36019.1"/>
    <property type="molecule type" value="Genomic_DNA"/>
</dbReference>
<dbReference type="SMART" id="SM00283">
    <property type="entry name" value="MA"/>
    <property type="match status" value="1"/>
</dbReference>
<organism evidence="11 12">
    <name type="scientific">Thauera humireducens</name>
    <dbReference type="NCBI Taxonomy" id="1134435"/>
    <lineage>
        <taxon>Bacteria</taxon>
        <taxon>Pseudomonadati</taxon>
        <taxon>Pseudomonadota</taxon>
        <taxon>Betaproteobacteria</taxon>
        <taxon>Rhodocyclales</taxon>
        <taxon>Zoogloeaceae</taxon>
        <taxon>Thauera</taxon>
    </lineage>
</organism>
<dbReference type="AlphaFoldDB" id="A0A140IE44"/>
<feature type="transmembrane region" description="Helical" evidence="8">
    <location>
        <begin position="21"/>
        <end position="41"/>
    </location>
</feature>
<keyword evidence="3 8" id="KW-1133">Transmembrane helix</keyword>
<evidence type="ECO:0000256" key="8">
    <source>
        <dbReference type="SAM" id="Phobius"/>
    </source>
</evidence>
<keyword evidence="4 8" id="KW-0472">Membrane</keyword>
<comment type="similarity">
    <text evidence="6">Belongs to the methyl-accepting chemotaxis (MCP) protein family.</text>
</comment>
<dbReference type="KEGG" id="thu:AC731_003130"/>
<protein>
    <submittedName>
        <fullName evidence="11">Chemotaxis protein</fullName>
    </submittedName>
</protein>
<dbReference type="PROSITE" id="PS50111">
    <property type="entry name" value="CHEMOTAXIS_TRANSDUC_2"/>
    <property type="match status" value="1"/>
</dbReference>
<dbReference type="SMART" id="SM00304">
    <property type="entry name" value="HAMP"/>
    <property type="match status" value="1"/>
</dbReference>
<dbReference type="FunFam" id="1.10.287.950:FF:000001">
    <property type="entry name" value="Methyl-accepting chemotaxis sensory transducer"/>
    <property type="match status" value="1"/>
</dbReference>
<dbReference type="SUPFAM" id="SSF58104">
    <property type="entry name" value="Methyl-accepting chemotaxis protein (MCP) signaling domain"/>
    <property type="match status" value="1"/>
</dbReference>
<evidence type="ECO:0000256" key="3">
    <source>
        <dbReference type="ARBA" id="ARBA00022989"/>
    </source>
</evidence>
<evidence type="ECO:0000256" key="5">
    <source>
        <dbReference type="ARBA" id="ARBA00023224"/>
    </source>
</evidence>
<dbReference type="RefSeq" id="WP_048709188.1">
    <property type="nucleotide sequence ID" value="NZ_CP014646.1"/>
</dbReference>
<reference evidence="12" key="1">
    <citation type="submission" date="2016-03" db="EMBL/GenBank/DDBJ databases">
        <authorList>
            <person name="Ma C."/>
            <person name="Zhou S."/>
            <person name="Yang G."/>
        </authorList>
    </citation>
    <scope>NUCLEOTIDE SEQUENCE [LARGE SCALE GENOMIC DNA]</scope>
    <source>
        <strain evidence="12">SgZ-1</strain>
    </source>
</reference>
<evidence type="ECO:0000313" key="11">
    <source>
        <dbReference type="EMBL" id="AMO36019.1"/>
    </source>
</evidence>
<sequence>MKALFLPAIRLLDRLNYPLKFSLILLVCGLSAAALLAQIFVSLREDMTVAEREIAGLTLFDAGFGVVLLAQQHRGLNAGVLGGSTELIPRREAKAAEIEGAISKLDAAIAAEPMWQPLQPDWLAARGELQRILAGASQMSAPQSFKAHTEAIARLLRWIGDLGGVSGLSRDPDPATSNLIGPLLTSLPELSERLGQLRARGTNIIARREVLRADEHGVVALLAEIARTEATLLESLERAGKANAGMAAALERSRTEIAAAIANVRQAVTRDILEQQFTLAAPAYFDLTTQAITTAVRNFDEVLRPQTGQLLQQRLDLLSDRLQFQIALSVVAMLVAGYLFTAVYLAIVRSVRELSAGAKRYAAGDYRTRVEFSARDELSEVAAQFNVMADEVAALIREIQQGASQVGRSATELSASARRVSDGSDAQSQSASDVAVAVEEMTVGVEEISRHAGTAQQLAEASGRLSTEGGVVMRRSVEEMERIAQAVDQSSDAIRELGEKSREITAIVGSIREIADQTNLLALNAAIEAARAGESGRGFAVVADEVRKLAERTTLATQEIASMVQAIQDGTGRAVDTMQQGVQRVREGVALSNQAGASMAQINDGAQQVLAAVREISLALSEQSTASNEIAQNVERIATMASENSVAVHQTTATADLLESLAANLRKQVERFQL</sequence>
<dbReference type="InterPro" id="IPR003660">
    <property type="entry name" value="HAMP_dom"/>
</dbReference>
<feature type="transmembrane region" description="Helical" evidence="8">
    <location>
        <begin position="324"/>
        <end position="347"/>
    </location>
</feature>
<dbReference type="CDD" id="cd11386">
    <property type="entry name" value="MCP_signal"/>
    <property type="match status" value="1"/>
</dbReference>
<evidence type="ECO:0000259" key="9">
    <source>
        <dbReference type="PROSITE" id="PS50111"/>
    </source>
</evidence>
<feature type="domain" description="HAMP" evidence="10">
    <location>
        <begin position="345"/>
        <end position="397"/>
    </location>
</feature>
<dbReference type="PANTHER" id="PTHR32089:SF119">
    <property type="entry name" value="METHYL-ACCEPTING CHEMOTAXIS PROTEIN CTPL"/>
    <property type="match status" value="1"/>
</dbReference>
<evidence type="ECO:0000259" key="10">
    <source>
        <dbReference type="PROSITE" id="PS50885"/>
    </source>
</evidence>